<name>A0A109K4X7_9BRAD</name>
<evidence type="ECO:0000313" key="2">
    <source>
        <dbReference type="Proteomes" id="UP000057737"/>
    </source>
</evidence>
<sequence length="68" mass="7569">MIGCFFWIIKHSEVMLRLSGHHCADDVEGGLIGLLFCNSLVKVALELIQARAELDYKIVGQNITPIID</sequence>
<keyword evidence="2" id="KW-1185">Reference proteome</keyword>
<protein>
    <submittedName>
        <fullName evidence="1">Uncharacterized protein</fullName>
    </submittedName>
</protein>
<evidence type="ECO:0000313" key="1">
    <source>
        <dbReference type="EMBL" id="KWV60840.1"/>
    </source>
</evidence>
<proteinExistence type="predicted"/>
<reference evidence="1 2" key="1">
    <citation type="submission" date="2015-11" db="EMBL/GenBank/DDBJ databases">
        <title>Draft Genome Sequence of the Strain BR 10303 (Bradyrhizobium sp.) isolated from nodules of Centrolobium paraense.</title>
        <authorList>
            <person name="Zelli J.E."/>
            <person name="Simoes-Araujo J.L."/>
            <person name="Barauna A.C."/>
            <person name="Silva K."/>
        </authorList>
    </citation>
    <scope>NUCLEOTIDE SEQUENCE [LARGE SCALE GENOMIC DNA]</scope>
    <source>
        <strain evidence="1 2">BR 10303</strain>
    </source>
</reference>
<dbReference type="Proteomes" id="UP000057737">
    <property type="component" value="Unassembled WGS sequence"/>
</dbReference>
<gene>
    <name evidence="1" type="ORF">AS156_27800</name>
</gene>
<comment type="caution">
    <text evidence="1">The sequence shown here is derived from an EMBL/GenBank/DDBJ whole genome shotgun (WGS) entry which is preliminary data.</text>
</comment>
<accession>A0A109K4X7</accession>
<dbReference type="AlphaFoldDB" id="A0A109K4X7"/>
<dbReference type="EMBL" id="LNCU01000011">
    <property type="protein sequence ID" value="KWV60840.1"/>
    <property type="molecule type" value="Genomic_DNA"/>
</dbReference>
<organism evidence="1 2">
    <name type="scientific">Bradyrhizobium macuxiense</name>
    <dbReference type="NCBI Taxonomy" id="1755647"/>
    <lineage>
        <taxon>Bacteria</taxon>
        <taxon>Pseudomonadati</taxon>
        <taxon>Pseudomonadota</taxon>
        <taxon>Alphaproteobacteria</taxon>
        <taxon>Hyphomicrobiales</taxon>
        <taxon>Nitrobacteraceae</taxon>
        <taxon>Bradyrhizobium</taxon>
    </lineage>
</organism>